<dbReference type="AlphaFoldDB" id="A0AA35Q0L1"/>
<dbReference type="Proteomes" id="UP001160390">
    <property type="component" value="Unassembled WGS sequence"/>
</dbReference>
<evidence type="ECO:0000256" key="2">
    <source>
        <dbReference type="SAM" id="MobiDB-lite"/>
    </source>
</evidence>
<keyword evidence="5" id="KW-1185">Reference proteome</keyword>
<sequence>MSAVEEQPAGPPDAFEELGDILKNQNHLFACSGSIPIRDEPEAAPDWPGPDEQRTSRPVTIRWDTTTASSPASEQDAYRLCQHAQPATFGRGGEDVLDESYRKALKIDTDSFCSTFDPYTLGIVDTIAQVLLPSAIDSTTHRSVRAELYKLNVYSAPSGMFKSHVDTPRSTSQFGSLVVCLPLEHEGGQLKVRHKGKEMTYDWSTRQSDPNHTQIQWAAFYSDCEHEILEVTKGHRITLTYNLYAVRGVGRLTGMSKTLDPTHLPLYEAVKTAMNSPRAGFDGKGGSIIFWCSHIYAYNHHSESPLPDTLKGVDAVIWEIFQSLGLKPRIAPFVSLEDEYENLREWYDELEIPSDGGGPLRRWAAERPGSLLEGSFGVYKHPGGYLDETTHYQKLYIGKGGWGGKYHNESQVWLNERPSNEELQILFTAYGNQAEAAYHYSHCGILVDVPCTSETEDAEALAEKVKKHQTVRPPRQEVDYLSMGFRTFTLNFDSEPSAP</sequence>
<gene>
    <name evidence="4" type="ORF">CCHLO57077_00013486</name>
</gene>
<evidence type="ECO:0000256" key="1">
    <source>
        <dbReference type="RuleBase" id="RU003682"/>
    </source>
</evidence>
<dbReference type="PANTHER" id="PTHR33099">
    <property type="entry name" value="FE2OG DIOXYGENASE DOMAIN-CONTAINING PROTEIN"/>
    <property type="match status" value="1"/>
</dbReference>
<accession>A0AA35Q0L1</accession>
<dbReference type="InterPro" id="IPR044862">
    <property type="entry name" value="Pro_4_hyd_alph_FE2OG_OXY"/>
</dbReference>
<reference evidence="4" key="1">
    <citation type="submission" date="2023-01" db="EMBL/GenBank/DDBJ databases">
        <authorList>
            <person name="Piombo E."/>
        </authorList>
    </citation>
    <scope>NUCLEOTIDE SEQUENCE</scope>
</reference>
<dbReference type="Gene3D" id="2.60.120.620">
    <property type="entry name" value="q2cbj1_9rhob like domain"/>
    <property type="match status" value="1"/>
</dbReference>
<dbReference type="PROSITE" id="PS51471">
    <property type="entry name" value="FE2OG_OXY"/>
    <property type="match status" value="1"/>
</dbReference>
<dbReference type="PANTHER" id="PTHR33099:SF7">
    <property type="entry name" value="MYND-TYPE DOMAIN-CONTAINING PROTEIN"/>
    <property type="match status" value="1"/>
</dbReference>
<proteinExistence type="inferred from homology"/>
<protein>
    <recommendedName>
        <fullName evidence="3">Fe2OG dioxygenase domain-containing protein</fullName>
    </recommendedName>
</protein>
<feature type="domain" description="Fe2OG dioxygenase" evidence="3">
    <location>
        <begin position="140"/>
        <end position="245"/>
    </location>
</feature>
<dbReference type="GO" id="GO:0046872">
    <property type="term" value="F:metal ion binding"/>
    <property type="evidence" value="ECO:0007669"/>
    <property type="project" value="UniProtKB-KW"/>
</dbReference>
<keyword evidence="1" id="KW-0479">Metal-binding</keyword>
<dbReference type="Pfam" id="PF13640">
    <property type="entry name" value="2OG-FeII_Oxy_3"/>
    <property type="match status" value="1"/>
</dbReference>
<evidence type="ECO:0000259" key="3">
    <source>
        <dbReference type="PROSITE" id="PS51471"/>
    </source>
</evidence>
<keyword evidence="1" id="KW-0408">Iron</keyword>
<name>A0AA35Q0L1_9HYPO</name>
<evidence type="ECO:0000313" key="5">
    <source>
        <dbReference type="Proteomes" id="UP001160390"/>
    </source>
</evidence>
<comment type="similarity">
    <text evidence="1">Belongs to the iron/ascorbate-dependent oxidoreductase family.</text>
</comment>
<organism evidence="4 5">
    <name type="scientific">Clonostachys chloroleuca</name>
    <dbReference type="NCBI Taxonomy" id="1926264"/>
    <lineage>
        <taxon>Eukaryota</taxon>
        <taxon>Fungi</taxon>
        <taxon>Dikarya</taxon>
        <taxon>Ascomycota</taxon>
        <taxon>Pezizomycotina</taxon>
        <taxon>Sordariomycetes</taxon>
        <taxon>Hypocreomycetidae</taxon>
        <taxon>Hypocreales</taxon>
        <taxon>Bionectriaceae</taxon>
        <taxon>Clonostachys</taxon>
    </lineage>
</organism>
<comment type="caution">
    <text evidence="4">The sequence shown here is derived from an EMBL/GenBank/DDBJ whole genome shotgun (WGS) entry which is preliminary data.</text>
</comment>
<evidence type="ECO:0000313" key="4">
    <source>
        <dbReference type="EMBL" id="CAI6091203.1"/>
    </source>
</evidence>
<feature type="region of interest" description="Disordered" evidence="2">
    <location>
        <begin position="38"/>
        <end position="57"/>
    </location>
</feature>
<keyword evidence="1" id="KW-0560">Oxidoreductase</keyword>
<dbReference type="EMBL" id="CABFNP030001099">
    <property type="protein sequence ID" value="CAI6091203.1"/>
    <property type="molecule type" value="Genomic_DNA"/>
</dbReference>
<dbReference type="InterPro" id="IPR005123">
    <property type="entry name" value="Oxoglu/Fe-dep_dioxygenase_dom"/>
</dbReference>
<dbReference type="GO" id="GO:0016491">
    <property type="term" value="F:oxidoreductase activity"/>
    <property type="evidence" value="ECO:0007669"/>
    <property type="project" value="UniProtKB-KW"/>
</dbReference>